<dbReference type="EMBL" id="JBHRZG010000008">
    <property type="protein sequence ID" value="MFC3832730.1"/>
    <property type="molecule type" value="Genomic_DNA"/>
</dbReference>
<protein>
    <submittedName>
        <fullName evidence="7">MFS transporter</fullName>
    </submittedName>
</protein>
<feature type="transmembrane region" description="Helical" evidence="5">
    <location>
        <begin position="270"/>
        <end position="288"/>
    </location>
</feature>
<dbReference type="SUPFAM" id="SSF103473">
    <property type="entry name" value="MFS general substrate transporter"/>
    <property type="match status" value="1"/>
</dbReference>
<evidence type="ECO:0000256" key="5">
    <source>
        <dbReference type="SAM" id="Phobius"/>
    </source>
</evidence>
<dbReference type="InterPro" id="IPR020846">
    <property type="entry name" value="MFS_dom"/>
</dbReference>
<proteinExistence type="predicted"/>
<accession>A0ABV7Z6V5</accession>
<organism evidence="7 8">
    <name type="scientific">Deinococcus rufus</name>
    <dbReference type="NCBI Taxonomy" id="2136097"/>
    <lineage>
        <taxon>Bacteria</taxon>
        <taxon>Thermotogati</taxon>
        <taxon>Deinococcota</taxon>
        <taxon>Deinococci</taxon>
        <taxon>Deinococcales</taxon>
        <taxon>Deinococcaceae</taxon>
        <taxon>Deinococcus</taxon>
    </lineage>
</organism>
<feature type="transmembrane region" description="Helical" evidence="5">
    <location>
        <begin position="42"/>
        <end position="61"/>
    </location>
</feature>
<keyword evidence="4 5" id="KW-0472">Membrane</keyword>
<keyword evidence="3 5" id="KW-1133">Transmembrane helix</keyword>
<evidence type="ECO:0000313" key="7">
    <source>
        <dbReference type="EMBL" id="MFC3832730.1"/>
    </source>
</evidence>
<evidence type="ECO:0000313" key="8">
    <source>
        <dbReference type="Proteomes" id="UP001595803"/>
    </source>
</evidence>
<dbReference type="Proteomes" id="UP001595803">
    <property type="component" value="Unassembled WGS sequence"/>
</dbReference>
<feature type="transmembrane region" description="Helical" evidence="5">
    <location>
        <begin position="237"/>
        <end position="258"/>
    </location>
</feature>
<evidence type="ECO:0000256" key="2">
    <source>
        <dbReference type="ARBA" id="ARBA00022692"/>
    </source>
</evidence>
<sequence>MTPWTLLGAYALLTASTQMLWLTYAPITTGAAAALDTTAGGIGWLSAVFQALYILLSVPAGRWLDRHFPVALGVGALGVAVGALVRMAAPEQFTAQLAGQILIALAQPLVLNAVTGISTRYFPPRDRAVVVGVSTASLFLGILVAMVSGPLLMEAGGLGLVLLAQAVPTVVVAAALVVGLRLRPPAPVPPVPEAQRGVYLDPLMWRLGLLLFVGYGVFAGLSTWLEPILGVYGITSVQSGTLTAVMVLASLLGSALLAPVVVRRGRSRDMLCGSLLVGAVSLAAIATAHPLPWVGAWLAVCGLFTMSTLPVVLELAETNVPASSQGAAVGFLMLLANAGALVMVLAVQGVLHTAPWPLVVLAAALMLVVPLAARLPAAFRSARPADVTPR</sequence>
<evidence type="ECO:0000256" key="1">
    <source>
        <dbReference type="ARBA" id="ARBA00004141"/>
    </source>
</evidence>
<feature type="transmembrane region" description="Helical" evidence="5">
    <location>
        <begin position="203"/>
        <end position="225"/>
    </location>
</feature>
<dbReference type="InterPro" id="IPR049680">
    <property type="entry name" value="FLVCR1-2_SLC49-like"/>
</dbReference>
<keyword evidence="2 5" id="KW-0812">Transmembrane</keyword>
<evidence type="ECO:0000256" key="4">
    <source>
        <dbReference type="ARBA" id="ARBA00023136"/>
    </source>
</evidence>
<dbReference type="InterPro" id="IPR011701">
    <property type="entry name" value="MFS"/>
</dbReference>
<feature type="transmembrane region" description="Helical" evidence="5">
    <location>
        <begin position="95"/>
        <end position="117"/>
    </location>
</feature>
<dbReference type="InterPro" id="IPR036259">
    <property type="entry name" value="MFS_trans_sf"/>
</dbReference>
<reference evidence="8" key="1">
    <citation type="journal article" date="2019" name="Int. J. Syst. Evol. Microbiol.">
        <title>The Global Catalogue of Microorganisms (GCM) 10K type strain sequencing project: providing services to taxonomists for standard genome sequencing and annotation.</title>
        <authorList>
            <consortium name="The Broad Institute Genomics Platform"/>
            <consortium name="The Broad Institute Genome Sequencing Center for Infectious Disease"/>
            <person name="Wu L."/>
            <person name="Ma J."/>
        </authorList>
    </citation>
    <scope>NUCLEOTIDE SEQUENCE [LARGE SCALE GENOMIC DNA]</scope>
    <source>
        <strain evidence="8">CCTCC AB 2017081</strain>
    </source>
</reference>
<dbReference type="Gene3D" id="1.20.1250.20">
    <property type="entry name" value="MFS general substrate transporter like domains"/>
    <property type="match status" value="1"/>
</dbReference>
<dbReference type="RefSeq" id="WP_322474016.1">
    <property type="nucleotide sequence ID" value="NZ_JBHRZG010000008.1"/>
</dbReference>
<evidence type="ECO:0000259" key="6">
    <source>
        <dbReference type="PROSITE" id="PS50850"/>
    </source>
</evidence>
<dbReference type="PANTHER" id="PTHR10924:SF6">
    <property type="entry name" value="SOLUTE CARRIER FAMILY 49 MEMBER A3"/>
    <property type="match status" value="1"/>
</dbReference>
<feature type="transmembrane region" description="Helical" evidence="5">
    <location>
        <begin position="354"/>
        <end position="373"/>
    </location>
</feature>
<comment type="caution">
    <text evidence="7">The sequence shown here is derived from an EMBL/GenBank/DDBJ whole genome shotgun (WGS) entry which is preliminary data.</text>
</comment>
<comment type="subcellular location">
    <subcellularLocation>
        <location evidence="1">Membrane</location>
        <topology evidence="1">Multi-pass membrane protein</topology>
    </subcellularLocation>
</comment>
<dbReference type="PANTHER" id="PTHR10924">
    <property type="entry name" value="MAJOR FACILITATOR SUPERFAMILY PROTEIN-RELATED"/>
    <property type="match status" value="1"/>
</dbReference>
<feature type="domain" description="Major facilitator superfamily (MFS) profile" evidence="6">
    <location>
        <begin position="200"/>
        <end position="390"/>
    </location>
</feature>
<feature type="transmembrane region" description="Helical" evidence="5">
    <location>
        <begin position="328"/>
        <end position="348"/>
    </location>
</feature>
<name>A0ABV7Z6V5_9DEIO</name>
<keyword evidence="8" id="KW-1185">Reference proteome</keyword>
<feature type="transmembrane region" description="Helical" evidence="5">
    <location>
        <begin position="129"/>
        <end position="152"/>
    </location>
</feature>
<dbReference type="PROSITE" id="PS50850">
    <property type="entry name" value="MFS"/>
    <property type="match status" value="1"/>
</dbReference>
<gene>
    <name evidence="7" type="ORF">ACFOSB_07660</name>
</gene>
<dbReference type="Pfam" id="PF07690">
    <property type="entry name" value="MFS_1"/>
    <property type="match status" value="1"/>
</dbReference>
<feature type="transmembrane region" description="Helical" evidence="5">
    <location>
        <begin position="294"/>
        <end position="316"/>
    </location>
</feature>
<evidence type="ECO:0000256" key="3">
    <source>
        <dbReference type="ARBA" id="ARBA00022989"/>
    </source>
</evidence>
<feature type="transmembrane region" description="Helical" evidence="5">
    <location>
        <begin position="158"/>
        <end position="182"/>
    </location>
</feature>
<feature type="transmembrane region" description="Helical" evidence="5">
    <location>
        <begin position="68"/>
        <end position="89"/>
    </location>
</feature>